<sequence>MSGKPTVYVYELDPATAAYALTGIHHDRLTLTVPFAVDVDLTAIDRL</sequence>
<evidence type="ECO:0008006" key="3">
    <source>
        <dbReference type="Google" id="ProtNLM"/>
    </source>
</evidence>
<organism evidence="1 2">
    <name type="scientific">Nocardiopsis ansamitocini</name>
    <dbReference type="NCBI Taxonomy" id="1670832"/>
    <lineage>
        <taxon>Bacteria</taxon>
        <taxon>Bacillati</taxon>
        <taxon>Actinomycetota</taxon>
        <taxon>Actinomycetes</taxon>
        <taxon>Streptosporangiales</taxon>
        <taxon>Nocardiopsidaceae</taxon>
        <taxon>Nocardiopsis</taxon>
    </lineage>
</organism>
<reference evidence="1" key="1">
    <citation type="submission" date="2023-02" db="EMBL/GenBank/DDBJ databases">
        <title>Nocardiopsis ansamitocini NBRC 112285.</title>
        <authorList>
            <person name="Ichikawa N."/>
            <person name="Sato H."/>
            <person name="Tonouchi N."/>
        </authorList>
    </citation>
    <scope>NUCLEOTIDE SEQUENCE</scope>
    <source>
        <strain evidence="1">NBRC 112285</strain>
    </source>
</reference>
<accession>A0A9W6P6M4</accession>
<dbReference type="Proteomes" id="UP001165092">
    <property type="component" value="Unassembled WGS sequence"/>
</dbReference>
<name>A0A9W6P6M4_9ACTN</name>
<dbReference type="EMBL" id="BSQG01000004">
    <property type="protein sequence ID" value="GLU48419.1"/>
    <property type="molecule type" value="Genomic_DNA"/>
</dbReference>
<keyword evidence="2" id="KW-1185">Reference proteome</keyword>
<comment type="caution">
    <text evidence="1">The sequence shown here is derived from an EMBL/GenBank/DDBJ whole genome shotgun (WGS) entry which is preliminary data.</text>
</comment>
<protein>
    <recommendedName>
        <fullName evidence="3">Restriction endonuclease</fullName>
    </recommendedName>
</protein>
<gene>
    <name evidence="1" type="ORF">Nans01_27700</name>
</gene>
<dbReference type="AlphaFoldDB" id="A0A9W6P6M4"/>
<evidence type="ECO:0000313" key="2">
    <source>
        <dbReference type="Proteomes" id="UP001165092"/>
    </source>
</evidence>
<proteinExistence type="predicted"/>
<evidence type="ECO:0000313" key="1">
    <source>
        <dbReference type="EMBL" id="GLU48419.1"/>
    </source>
</evidence>